<dbReference type="Pfam" id="PF24809">
    <property type="entry name" value="DUF7708"/>
    <property type="match status" value="1"/>
</dbReference>
<evidence type="ECO:0000259" key="1">
    <source>
        <dbReference type="Pfam" id="PF24809"/>
    </source>
</evidence>
<feature type="domain" description="DUF7708" evidence="1">
    <location>
        <begin position="62"/>
        <end position="202"/>
    </location>
</feature>
<proteinExistence type="predicted"/>
<dbReference type="RefSeq" id="XP_044652817.1">
    <property type="nucleotide sequence ID" value="XM_044796882.1"/>
</dbReference>
<organism evidence="2 3">
    <name type="scientific">Cercospora kikuchii</name>
    <dbReference type="NCBI Taxonomy" id="84275"/>
    <lineage>
        <taxon>Eukaryota</taxon>
        <taxon>Fungi</taxon>
        <taxon>Dikarya</taxon>
        <taxon>Ascomycota</taxon>
        <taxon>Pezizomycotina</taxon>
        <taxon>Dothideomycetes</taxon>
        <taxon>Dothideomycetidae</taxon>
        <taxon>Mycosphaerellales</taxon>
        <taxon>Mycosphaerellaceae</taxon>
        <taxon>Cercospora</taxon>
    </lineage>
</organism>
<dbReference type="InterPro" id="IPR056125">
    <property type="entry name" value="DUF7708"/>
</dbReference>
<dbReference type="GeneID" id="68287325"/>
<keyword evidence="3" id="KW-1185">Reference proteome</keyword>
<accession>A0A9P3CDC1</accession>
<dbReference type="OrthoDB" id="61900at2759"/>
<reference evidence="2 3" key="1">
    <citation type="submission" date="2021-01" db="EMBL/GenBank/DDBJ databases">
        <title>Cercospora kikuchii MAFF 305040 whole genome shotgun sequence.</title>
        <authorList>
            <person name="Kashiwa T."/>
            <person name="Suzuki T."/>
        </authorList>
    </citation>
    <scope>NUCLEOTIDE SEQUENCE [LARGE SCALE GENOMIC DNA]</scope>
    <source>
        <strain evidence="2 3">MAFF 305040</strain>
    </source>
</reference>
<protein>
    <recommendedName>
        <fullName evidence="1">DUF7708 domain-containing protein</fullName>
    </recommendedName>
</protein>
<dbReference type="AlphaFoldDB" id="A0A9P3CDC1"/>
<evidence type="ECO:0000313" key="2">
    <source>
        <dbReference type="EMBL" id="GIZ38330.1"/>
    </source>
</evidence>
<evidence type="ECO:0000313" key="3">
    <source>
        <dbReference type="Proteomes" id="UP000825890"/>
    </source>
</evidence>
<dbReference type="EMBL" id="BOLY01000001">
    <property type="protein sequence ID" value="GIZ38330.1"/>
    <property type="molecule type" value="Genomic_DNA"/>
</dbReference>
<gene>
    <name evidence="2" type="ORF">CKM354_000175000</name>
</gene>
<dbReference type="Proteomes" id="UP000825890">
    <property type="component" value="Unassembled WGS sequence"/>
</dbReference>
<sequence>MGTPLSAAETTFQTALKLFRAQHSSDSHAEWLHDKHTQSDVQASIQQAKEKYDGRAQGKIRKLLANISTGILGYGKVMDVLAQHHPEYVSLAWGTTKLLFILFQNHDELITELAKSMNEIADTLPRVEQYMDLYNDPILQSKIEELFVLIMGHFEAMLKFYQERRLKHAWKALIQPYSIRFKSLKQEIDTCSRAIEQYVSVKLHVVLADLRQVQSAIDLKVRSLDTNARDQSTRVDLIYKLLCDIQANTALLPSMSLTLQETQLADMITHTTDTRLLRPTDCLQAWVALCNRQKLHQNLALQNVWSSSEVRQWSMAPEPAIIIMQGSTPTRKQTYAIGTYMTRFVQQSKTAVLWALPAVSSADFSMTWIDLLRYLIMQAL</sequence>
<name>A0A9P3CDC1_9PEZI</name>
<comment type="caution">
    <text evidence="2">The sequence shown here is derived from an EMBL/GenBank/DDBJ whole genome shotgun (WGS) entry which is preliminary data.</text>
</comment>